<reference evidence="1 2" key="1">
    <citation type="journal article" date="2017" name="Nature">
        <title>Atmospheric trace gases support primary production in Antarctic desert surface soil.</title>
        <authorList>
            <person name="Ji M."/>
            <person name="Greening C."/>
            <person name="Vanwonterghem I."/>
            <person name="Carere C.R."/>
            <person name="Bay S.K."/>
            <person name="Steen J.A."/>
            <person name="Montgomery K."/>
            <person name="Lines T."/>
            <person name="Beardall J."/>
            <person name="van Dorst J."/>
            <person name="Snape I."/>
            <person name="Stott M.B."/>
            <person name="Hugenholtz P."/>
            <person name="Ferrari B.C."/>
        </authorList>
    </citation>
    <scope>NUCLEOTIDE SEQUENCE [LARGE SCALE GENOMIC DNA]</scope>
    <source>
        <strain evidence="1">RRmetagenome_bin12</strain>
    </source>
</reference>
<dbReference type="AlphaFoldDB" id="A0A2W5Z6J0"/>
<sequence>MYDIETRGLMGIQVKSVTFHDDASEAQVSVYRPALRPSPLTWFVIFLEPPGSTAFMGHCAVAPSRVVAEALAGNEAHGKLAVTRELTGRMAPWRVELADLGARLVELAAGV</sequence>
<proteinExistence type="predicted"/>
<evidence type="ECO:0000313" key="1">
    <source>
        <dbReference type="EMBL" id="PZR79657.1"/>
    </source>
</evidence>
<dbReference type="Proteomes" id="UP000248724">
    <property type="component" value="Unassembled WGS sequence"/>
</dbReference>
<dbReference type="EMBL" id="QHBU01000196">
    <property type="protein sequence ID" value="PZR79657.1"/>
    <property type="molecule type" value="Genomic_DNA"/>
</dbReference>
<evidence type="ECO:0000313" key="2">
    <source>
        <dbReference type="Proteomes" id="UP000248724"/>
    </source>
</evidence>
<organism evidence="1 2">
    <name type="scientific">Candidatus Aeolococcus gillhamiae</name>
    <dbReference type="NCBI Taxonomy" id="3127015"/>
    <lineage>
        <taxon>Bacteria</taxon>
        <taxon>Bacillati</taxon>
        <taxon>Candidatus Dormiibacterota</taxon>
        <taxon>Candidatus Dormibacteria</taxon>
        <taxon>Candidatus Aeolococcales</taxon>
        <taxon>Candidatus Aeolococcaceae</taxon>
        <taxon>Candidatus Aeolococcus</taxon>
    </lineage>
</organism>
<accession>A0A2W5Z6J0</accession>
<name>A0A2W5Z6J0_9BACT</name>
<comment type="caution">
    <text evidence="1">The sequence shown here is derived from an EMBL/GenBank/DDBJ whole genome shotgun (WGS) entry which is preliminary data.</text>
</comment>
<gene>
    <name evidence="1" type="ORF">DLM65_10320</name>
</gene>
<protein>
    <submittedName>
        <fullName evidence="1">Uncharacterized protein</fullName>
    </submittedName>
</protein>